<comment type="caution">
    <text evidence="2">The sequence shown here is derived from an EMBL/GenBank/DDBJ whole genome shotgun (WGS) entry which is preliminary data.</text>
</comment>
<feature type="region of interest" description="Disordered" evidence="1">
    <location>
        <begin position="1"/>
        <end position="72"/>
    </location>
</feature>
<dbReference type="EMBL" id="JACEIK010000360">
    <property type="protein sequence ID" value="MCD7455666.1"/>
    <property type="molecule type" value="Genomic_DNA"/>
</dbReference>
<reference evidence="2 3" key="1">
    <citation type="journal article" date="2021" name="BMC Genomics">
        <title>Datura genome reveals duplications of psychoactive alkaloid biosynthetic genes and high mutation rate following tissue culture.</title>
        <authorList>
            <person name="Rajewski A."/>
            <person name="Carter-House D."/>
            <person name="Stajich J."/>
            <person name="Litt A."/>
        </authorList>
    </citation>
    <scope>NUCLEOTIDE SEQUENCE [LARGE SCALE GENOMIC DNA]</scope>
    <source>
        <strain evidence="2">AR-01</strain>
    </source>
</reference>
<evidence type="ECO:0000256" key="1">
    <source>
        <dbReference type="SAM" id="MobiDB-lite"/>
    </source>
</evidence>
<name>A0ABS8SA04_DATST</name>
<dbReference type="Proteomes" id="UP000823775">
    <property type="component" value="Unassembled WGS sequence"/>
</dbReference>
<accession>A0ABS8SA04</accession>
<proteinExistence type="predicted"/>
<feature type="compositionally biased region" description="Acidic residues" evidence="1">
    <location>
        <begin position="9"/>
        <end position="20"/>
    </location>
</feature>
<protein>
    <submittedName>
        <fullName evidence="2">Uncharacterized protein</fullName>
    </submittedName>
</protein>
<evidence type="ECO:0000313" key="2">
    <source>
        <dbReference type="EMBL" id="MCD7455666.1"/>
    </source>
</evidence>
<organism evidence="2 3">
    <name type="scientific">Datura stramonium</name>
    <name type="common">Jimsonweed</name>
    <name type="synonym">Common thornapple</name>
    <dbReference type="NCBI Taxonomy" id="4076"/>
    <lineage>
        <taxon>Eukaryota</taxon>
        <taxon>Viridiplantae</taxon>
        <taxon>Streptophyta</taxon>
        <taxon>Embryophyta</taxon>
        <taxon>Tracheophyta</taxon>
        <taxon>Spermatophyta</taxon>
        <taxon>Magnoliopsida</taxon>
        <taxon>eudicotyledons</taxon>
        <taxon>Gunneridae</taxon>
        <taxon>Pentapetalae</taxon>
        <taxon>asterids</taxon>
        <taxon>lamiids</taxon>
        <taxon>Solanales</taxon>
        <taxon>Solanaceae</taxon>
        <taxon>Solanoideae</taxon>
        <taxon>Datureae</taxon>
        <taxon>Datura</taxon>
    </lineage>
</organism>
<evidence type="ECO:0000313" key="3">
    <source>
        <dbReference type="Proteomes" id="UP000823775"/>
    </source>
</evidence>
<sequence length="172" mass="18867">MKATRVETSYEESEGEDGENENMALMDRSDTDSDSDSTEVRAPTQTEGTVKEKDFVNIPSGSRHELKNSGGTNPETVVFLTEVFEKFGVPIPTFEPYLHNVAINYYEIGGHHKDVFAEYDIAAEGRTVSLNKEVAAARHIVLVALITGLSQPTIPFIFSTTQLIPDPSPSTS</sequence>
<gene>
    <name evidence="2" type="ORF">HAX54_029119</name>
</gene>
<keyword evidence="3" id="KW-1185">Reference proteome</keyword>